<keyword evidence="7" id="KW-0206">Cytoskeleton</keyword>
<feature type="coiled-coil region" evidence="10">
    <location>
        <begin position="1199"/>
        <end position="1277"/>
    </location>
</feature>
<dbReference type="PANTHER" id="PTHR47970:SF30">
    <property type="entry name" value="KINESIN-LIKE PROTEIN"/>
    <property type="match status" value="1"/>
</dbReference>
<dbReference type="EMBL" id="MPUH01000246">
    <property type="protein sequence ID" value="OMJ85130.1"/>
    <property type="molecule type" value="Genomic_DNA"/>
</dbReference>
<dbReference type="InterPro" id="IPR027417">
    <property type="entry name" value="P-loop_NTPase"/>
</dbReference>
<keyword evidence="13" id="KW-1185">Reference proteome</keyword>
<dbReference type="PROSITE" id="PS00411">
    <property type="entry name" value="KINESIN_MOTOR_1"/>
    <property type="match status" value="1"/>
</dbReference>
<evidence type="ECO:0000256" key="5">
    <source>
        <dbReference type="ARBA" id="ARBA00022840"/>
    </source>
</evidence>
<evidence type="ECO:0000313" key="13">
    <source>
        <dbReference type="Proteomes" id="UP000187209"/>
    </source>
</evidence>
<dbReference type="GO" id="GO:0008574">
    <property type="term" value="F:plus-end-directed microtubule motor activity"/>
    <property type="evidence" value="ECO:0007669"/>
    <property type="project" value="TreeGrafter"/>
</dbReference>
<dbReference type="Gene3D" id="3.40.850.10">
    <property type="entry name" value="Kinesin motor domain"/>
    <property type="match status" value="1"/>
</dbReference>
<dbReference type="InterPro" id="IPR047149">
    <property type="entry name" value="KIF11-like"/>
</dbReference>
<dbReference type="Proteomes" id="UP000187209">
    <property type="component" value="Unassembled WGS sequence"/>
</dbReference>
<evidence type="ECO:0000256" key="3">
    <source>
        <dbReference type="ARBA" id="ARBA00022701"/>
    </source>
</evidence>
<evidence type="ECO:0000256" key="1">
    <source>
        <dbReference type="ARBA" id="ARBA00004245"/>
    </source>
</evidence>
<evidence type="ECO:0000259" key="11">
    <source>
        <dbReference type="PROSITE" id="PS50067"/>
    </source>
</evidence>
<accession>A0A1R2C840</accession>
<feature type="coiled-coil region" evidence="10">
    <location>
        <begin position="565"/>
        <end position="949"/>
    </location>
</feature>
<dbReference type="InterPro" id="IPR001752">
    <property type="entry name" value="Kinesin_motor_dom"/>
</dbReference>
<feature type="coiled-coil region" evidence="10">
    <location>
        <begin position="1100"/>
        <end position="1138"/>
    </location>
</feature>
<dbReference type="GO" id="GO:0051231">
    <property type="term" value="P:spindle elongation"/>
    <property type="evidence" value="ECO:0007669"/>
    <property type="project" value="TreeGrafter"/>
</dbReference>
<dbReference type="GO" id="GO:0090307">
    <property type="term" value="P:mitotic spindle assembly"/>
    <property type="evidence" value="ECO:0007669"/>
    <property type="project" value="TreeGrafter"/>
</dbReference>
<keyword evidence="6 9" id="KW-0505">Motor protein</keyword>
<dbReference type="GO" id="GO:0007018">
    <property type="term" value="P:microtubule-based movement"/>
    <property type="evidence" value="ECO:0007669"/>
    <property type="project" value="InterPro"/>
</dbReference>
<dbReference type="PROSITE" id="PS50067">
    <property type="entry name" value="KINESIN_MOTOR_2"/>
    <property type="match status" value="1"/>
</dbReference>
<dbReference type="OrthoDB" id="305602at2759"/>
<comment type="caution">
    <text evidence="12">The sequence shown here is derived from an EMBL/GenBank/DDBJ whole genome shotgun (WGS) entry which is preliminary data.</text>
</comment>
<evidence type="ECO:0000256" key="8">
    <source>
        <dbReference type="ARBA" id="ARBA00034704"/>
    </source>
</evidence>
<dbReference type="InterPro" id="IPR019821">
    <property type="entry name" value="Kinesin_motor_CS"/>
</dbReference>
<evidence type="ECO:0000256" key="4">
    <source>
        <dbReference type="ARBA" id="ARBA00022741"/>
    </source>
</evidence>
<reference evidence="12 13" key="1">
    <citation type="submission" date="2016-11" db="EMBL/GenBank/DDBJ databases">
        <title>The macronuclear genome of Stentor coeruleus: a giant cell with tiny introns.</title>
        <authorList>
            <person name="Slabodnick M."/>
            <person name="Ruby J.G."/>
            <person name="Reiff S.B."/>
            <person name="Swart E.C."/>
            <person name="Gosai S."/>
            <person name="Prabakaran S."/>
            <person name="Witkowska E."/>
            <person name="Larue G.E."/>
            <person name="Fisher S."/>
            <person name="Freeman R.M."/>
            <person name="Gunawardena J."/>
            <person name="Chu W."/>
            <person name="Stover N.A."/>
            <person name="Gregory B.D."/>
            <person name="Nowacki M."/>
            <person name="Derisi J."/>
            <person name="Roy S.W."/>
            <person name="Marshall W.F."/>
            <person name="Sood P."/>
        </authorList>
    </citation>
    <scope>NUCLEOTIDE SEQUENCE [LARGE SCALE GENOMIC DNA]</scope>
    <source>
        <strain evidence="12">WM001</strain>
    </source>
</reference>
<gene>
    <name evidence="12" type="ORF">SteCoe_13596</name>
</gene>
<comment type="subcellular location">
    <subcellularLocation>
        <location evidence="1">Cytoplasm</location>
        <location evidence="1">Cytoskeleton</location>
    </subcellularLocation>
</comment>
<evidence type="ECO:0000256" key="6">
    <source>
        <dbReference type="ARBA" id="ARBA00023175"/>
    </source>
</evidence>
<dbReference type="SMART" id="SM00129">
    <property type="entry name" value="KISc"/>
    <property type="match status" value="1"/>
</dbReference>
<dbReference type="GO" id="GO:0072686">
    <property type="term" value="C:mitotic spindle"/>
    <property type="evidence" value="ECO:0007669"/>
    <property type="project" value="TreeGrafter"/>
</dbReference>
<keyword evidence="4 9" id="KW-0547">Nucleotide-binding</keyword>
<dbReference type="SUPFAM" id="SSF52540">
    <property type="entry name" value="P-loop containing nucleoside triphosphate hydrolases"/>
    <property type="match status" value="1"/>
</dbReference>
<sequence>MGDENKKQKKVERVMVHCRVRPLSDDDIRVYGKDTIMEIVDPNKNVIALKREFDRKSFIFDSVFDTNSIQKDVYAKIAEPVVTSVLQGYNGTIFAYGQTGTGKTFTMIGGSGENRGVIPRSAMQIFSHVQQSTTHSYQIKVGFLQLYMEMLQDLLSPDENKVIRIREDPDEGVYLTGISWATVNNVKQCMDLLNVGDRNRSTAFTSMNAHSSRSHAVYMVKTEKRVKYTAEQLEELEKKGEMPDQSMTKSTLYLVDLAGSERVKKSRASGNRLDEAKNINLALLALGNCIQALSDKKAKYVPFRDSKLTRLLEDSLGGNSKTSLIVTIGPSAGHIQESLSALQFGLRAMKIENRPELNIKVDYRSLCAQLQAELDKVNDGSNMFNIEKEQFSDEINSLRAQVERLTAEKEQMEALLEEYRKGHADLGQQEERKKAEIQKLQNNFKLKLEKKENEHKKLLDEIDRHMADQEKEAKTQKNMIIELKNEKKMLNNELKQLQEELEQEKADRQLRATQLITEIDELKQKLSAEKTLNQELQQAKTGISESIKSKDTQIQELIENTEYLKAQHKIECENLGKEVQKYQNAIEKYKQQLTSKAQEYKENAEKAEKTWQSSLSSKDKTYSDKISELEKKINSLSLSLTQSEREKKSFQEDVKVEKENVQAQITKCEKLKENYEDRILKLTEEIIGMEKKIAESVEFCDKIGKELESEKKSRKDDSEKALQELKEQKKKNAKVLKAYKDLEVRAESASKELEAKLSWKTEEFSKFKESSIQEKDDLLKELEEAHKQMASLNKDRSKLITKVENLSKKTSSIVKIKEKLSSEVETKQQEFKSLMDQREALEEENETVKGRIQDLEKAIKNKEANIEELKVSVGNLTYECQKKDTDAEILRKRISDIEKMLNDKEDKLNEANDRNNELVGKNEKTKTAYKKCQEDYETVLKDKKELTIEVKKSKDVYDKTLKDLQKAVDTQKQLDFEYKENLQNLNSQKEQALVKLQALTQDYKSLEIQNSQTQSELSAKISEALSAKQLLLKMSKSLSTIFSTLQEKTQKSLSQKLSVLSKNQEKLIRAIAKVKETLKSKTSMIEKVNSANKKEILLLNEAHQKELASLKVAHKDAIDNLEDKNSSEIQEIQSYYEDIIRKGASKNEKAQEELKAFYTSQIEHLNNTHISQIEDLKNTQNTFVGEMRNSYSSQITQIKEDMMGKIAQLEFELKKAQTKHQEEINRTNRDWETKMEQAKAFDEETFNSMIKSKQKEIEQLMKENKHLRNEFESTLDRQKVHSSVMKTHQMGLIEEINTSHQQELESLTNDMETRIKRKETELQDTKRKLKEMAFANDELQKDLEDKEGLLEKYKSDLKKTEAENRKLDSAKNSLEENLKLLNKKFEFEKTKNFEQENTISELQERVNKFHEEKIQSLQELKDTKIIAKKTEDELVNKYKEDKNHLETQLATIKSSSSEAIYKSEANLVVQKLIYEVEKMEFRTAIQILQNKIQKITQEKDQITQEFHINKSLADTQIKEDFSYISFLVVEKCTLNLEINSLIEARDTKDQKLVTIGEIVQGDYEIVNFLKSFLKDHKKGGNLFDFLTLLASFYGKITEKLPEAGTMQAFSLAKIVHEKYLSLAKTMAAKNPKAKKAYEKSGIDIEKELGISGNLKAESQQEALAKRAREAERSIQAAVGSLMEHILLILEVQEKSSDPKALLEERKKSAEPLFPIELLRSLEIVGIPKKPQFNSSSPEISHITELKNLSFHLSSLLSIVSALYSCMLSRTIYLEHLVDDRGDLISMLLKNLHLPRKRLLGRPFKLTIPRYFSTDQAAKIIQGYYRKYRKRPVKLSLKTPEIPEEKVTYIQKTPKASFEPKTFSNINHKTGLQVIKNHFREVNSAFASICKKFVKPQNDL</sequence>
<feature type="binding site" evidence="9">
    <location>
        <begin position="97"/>
        <end position="104"/>
    </location>
    <ligand>
        <name>ATP</name>
        <dbReference type="ChEBI" id="CHEBI:30616"/>
    </ligand>
</feature>
<keyword evidence="10" id="KW-0175">Coiled coil</keyword>
<dbReference type="FunFam" id="3.40.850.10:FF:000019">
    <property type="entry name" value="Kinesin-like protein KIN-5D"/>
    <property type="match status" value="1"/>
</dbReference>
<dbReference type="Pfam" id="PF00225">
    <property type="entry name" value="Kinesin"/>
    <property type="match status" value="1"/>
</dbReference>
<keyword evidence="2" id="KW-0963">Cytoplasm</keyword>
<dbReference type="PANTHER" id="PTHR47970">
    <property type="entry name" value="KINESIN-LIKE PROTEIN KIF11"/>
    <property type="match status" value="1"/>
</dbReference>
<evidence type="ECO:0000256" key="2">
    <source>
        <dbReference type="ARBA" id="ARBA00022490"/>
    </source>
</evidence>
<evidence type="ECO:0000256" key="9">
    <source>
        <dbReference type="PROSITE-ProRule" id="PRU00283"/>
    </source>
</evidence>
<proteinExistence type="inferred from homology"/>
<dbReference type="GO" id="GO:0005524">
    <property type="term" value="F:ATP binding"/>
    <property type="evidence" value="ECO:0007669"/>
    <property type="project" value="UniProtKB-UniRule"/>
</dbReference>
<evidence type="ECO:0000313" key="12">
    <source>
        <dbReference type="EMBL" id="OMJ85130.1"/>
    </source>
</evidence>
<keyword evidence="3" id="KW-0493">Microtubule</keyword>
<dbReference type="GO" id="GO:0005876">
    <property type="term" value="C:spindle microtubule"/>
    <property type="evidence" value="ECO:0007669"/>
    <property type="project" value="TreeGrafter"/>
</dbReference>
<feature type="coiled-coil region" evidence="10">
    <location>
        <begin position="979"/>
        <end position="1016"/>
    </location>
</feature>
<dbReference type="InterPro" id="IPR036961">
    <property type="entry name" value="Kinesin_motor_dom_sf"/>
</dbReference>
<dbReference type="GO" id="GO:0008017">
    <property type="term" value="F:microtubule binding"/>
    <property type="evidence" value="ECO:0007669"/>
    <property type="project" value="InterPro"/>
</dbReference>
<feature type="coiled-coil region" evidence="10">
    <location>
        <begin position="1301"/>
        <end position="1505"/>
    </location>
</feature>
<feature type="domain" description="Kinesin motor" evidence="11">
    <location>
        <begin position="13"/>
        <end position="351"/>
    </location>
</feature>
<comment type="similarity">
    <text evidence="8">Belongs to the TRAFAC class myosin-kinesin ATPase superfamily. Kinesin family. KIN-5/BimC subfamily.</text>
</comment>
<name>A0A1R2C840_9CILI</name>
<dbReference type="PRINTS" id="PR00380">
    <property type="entry name" value="KINESINHEAVY"/>
</dbReference>
<organism evidence="12 13">
    <name type="scientific">Stentor coeruleus</name>
    <dbReference type="NCBI Taxonomy" id="5963"/>
    <lineage>
        <taxon>Eukaryota</taxon>
        <taxon>Sar</taxon>
        <taxon>Alveolata</taxon>
        <taxon>Ciliophora</taxon>
        <taxon>Postciliodesmatophora</taxon>
        <taxon>Heterotrichea</taxon>
        <taxon>Heterotrichida</taxon>
        <taxon>Stentoridae</taxon>
        <taxon>Stentor</taxon>
    </lineage>
</organism>
<protein>
    <recommendedName>
        <fullName evidence="11">Kinesin motor domain-containing protein</fullName>
    </recommendedName>
</protein>
<evidence type="ECO:0000256" key="7">
    <source>
        <dbReference type="ARBA" id="ARBA00023212"/>
    </source>
</evidence>
<dbReference type="CDD" id="cd00106">
    <property type="entry name" value="KISc"/>
    <property type="match status" value="1"/>
</dbReference>
<keyword evidence="5 9" id="KW-0067">ATP-binding</keyword>
<evidence type="ECO:0000256" key="10">
    <source>
        <dbReference type="SAM" id="Coils"/>
    </source>
</evidence>
<feature type="coiled-coil region" evidence="10">
    <location>
        <begin position="388"/>
        <end position="539"/>
    </location>
</feature>